<dbReference type="AlphaFoldDB" id="A0A2X2IXK3"/>
<dbReference type="GO" id="GO:0005886">
    <property type="term" value="C:plasma membrane"/>
    <property type="evidence" value="ECO:0007669"/>
    <property type="project" value="UniProtKB-SubCell"/>
</dbReference>
<dbReference type="PANTHER" id="PTHR30572">
    <property type="entry name" value="MEMBRANE COMPONENT OF TRANSPORTER-RELATED"/>
    <property type="match status" value="1"/>
</dbReference>
<feature type="transmembrane region" description="Helical" evidence="6">
    <location>
        <begin position="789"/>
        <end position="806"/>
    </location>
</feature>
<feature type="transmembrane region" description="Helical" evidence="6">
    <location>
        <begin position="700"/>
        <end position="725"/>
    </location>
</feature>
<keyword evidence="5 6" id="KW-0472">Membrane</keyword>
<dbReference type="PANTHER" id="PTHR30572:SF18">
    <property type="entry name" value="ABC-TYPE MACROLIDE FAMILY EXPORT SYSTEM PERMEASE COMPONENT 2"/>
    <property type="match status" value="1"/>
</dbReference>
<sequence>MNNLLLKSAIRQLWKNKLFSLLNIIGLAIGITSCWVIFKIVNYEYSFEAGVPQLERTYRIISQFKNDGKDNYNGGLAKPFYQAIRKEIPGVELVAPAFRNYQMESVTINKGQKNQKLVEDFDGAEGNVTETTSDYFKLVGYKWLAGSPEKAFSTANDIVLTKKRAAIYFPNQAVQGLIGKTIFYNDSIPKTVTGIVDDLGFNTEFNGTEFVLLKEEVYPLNVWTNTNGTDRLYIRLKDGVKDLPIQAAINKIGQKKWQEFSQEKKPKFDYNRKVVVMPLKDSHFAVHIKEWYAERTSKTVIYGLIAVAAFLMLLACINYINLSTAQIPARSKDIGVRKTLGSSQGKLVSQIIFESLLTIAIALVWSVFLTKLAFFYFQEMIPEKVKDFTSSTTSMLFIAILLTVTTLISSAYPSWLIKKVQPVNLFRAGKQFQIGKTQINLRKTLIVFQFFIAQFFTVSALIIGQQLSYTLNKDMDSTKMLLLPSIYLPSSSTNFMRKKLDQSKKQTLLHEIQKIKGVSAASIGSKPLSNNYSSSWFHRQDPTLKEKISSDIFFKNADANYIAVYDMKLIAGTNLPQSDTVNAYIINESAVKAFGFNSPQDAIGKSIGQEDSTFPIVGVIKDFHAQEFYKEITPLALRSFSRGAYTFNIKLSGNSKEWKTSIEAINKVYTQFFPELPIEIKFYDETIASLYQKEQNLAKLINVSTIVAVLIGCLGLFGLITLAAFQRSKEIGIRKVLGASIPSIFHLLAKNFVQLILISILIAAPLTWWTCSKWLEDFYYRIDLTATPFLLGAGLALSAAVLTISFQSIKAAIQNPVNSLRDE</sequence>
<feature type="domain" description="ABC3 transporter permease C-terminal" evidence="7">
    <location>
        <begin position="704"/>
        <end position="816"/>
    </location>
</feature>
<dbReference type="PROSITE" id="PS51257">
    <property type="entry name" value="PROKAR_LIPOPROTEIN"/>
    <property type="match status" value="1"/>
</dbReference>
<evidence type="ECO:0000259" key="7">
    <source>
        <dbReference type="Pfam" id="PF02687"/>
    </source>
</evidence>
<feature type="domain" description="MacB-like periplasmic core" evidence="8">
    <location>
        <begin position="20"/>
        <end position="251"/>
    </location>
</feature>
<dbReference type="RefSeq" id="WP_112373737.1">
    <property type="nucleotide sequence ID" value="NZ_UAUU01000002.1"/>
</dbReference>
<dbReference type="EMBL" id="UAUU01000002">
    <property type="protein sequence ID" value="SPZ84013.1"/>
    <property type="molecule type" value="Genomic_DNA"/>
</dbReference>
<gene>
    <name evidence="9" type="primary">macB_6</name>
    <name evidence="9" type="ORF">NCTC11343_00543</name>
</gene>
<feature type="transmembrane region" description="Helical" evidence="6">
    <location>
        <begin position="21"/>
        <end position="38"/>
    </location>
</feature>
<dbReference type="GO" id="GO:0005524">
    <property type="term" value="F:ATP binding"/>
    <property type="evidence" value="ECO:0007669"/>
    <property type="project" value="UniProtKB-KW"/>
</dbReference>
<evidence type="ECO:0000256" key="6">
    <source>
        <dbReference type="SAM" id="Phobius"/>
    </source>
</evidence>
<accession>A0A2X2IXK3</accession>
<keyword evidence="9" id="KW-0547">Nucleotide-binding</keyword>
<organism evidence="9 10">
    <name type="scientific">Sphingobacterium multivorum</name>
    <dbReference type="NCBI Taxonomy" id="28454"/>
    <lineage>
        <taxon>Bacteria</taxon>
        <taxon>Pseudomonadati</taxon>
        <taxon>Bacteroidota</taxon>
        <taxon>Sphingobacteriia</taxon>
        <taxon>Sphingobacteriales</taxon>
        <taxon>Sphingobacteriaceae</taxon>
        <taxon>Sphingobacterium</taxon>
    </lineage>
</organism>
<reference evidence="9 10" key="1">
    <citation type="submission" date="2018-06" db="EMBL/GenBank/DDBJ databases">
        <authorList>
            <consortium name="Pathogen Informatics"/>
            <person name="Doyle S."/>
        </authorList>
    </citation>
    <scope>NUCLEOTIDE SEQUENCE [LARGE SCALE GENOMIC DNA]</scope>
    <source>
        <strain evidence="9 10">NCTC11343</strain>
    </source>
</reference>
<dbReference type="InterPro" id="IPR025857">
    <property type="entry name" value="MacB_PCD"/>
</dbReference>
<dbReference type="Pfam" id="PF02687">
    <property type="entry name" value="FtsX"/>
    <property type="match status" value="2"/>
</dbReference>
<keyword evidence="9" id="KW-0067">ATP-binding</keyword>
<feature type="transmembrane region" description="Helical" evidence="6">
    <location>
        <begin position="445"/>
        <end position="464"/>
    </location>
</feature>
<proteinExistence type="predicted"/>
<feature type="transmembrane region" description="Helical" evidence="6">
    <location>
        <begin position="752"/>
        <end position="769"/>
    </location>
</feature>
<name>A0A2X2IXK3_SPHMU</name>
<evidence type="ECO:0000259" key="8">
    <source>
        <dbReference type="Pfam" id="PF12704"/>
    </source>
</evidence>
<evidence type="ECO:0000256" key="4">
    <source>
        <dbReference type="ARBA" id="ARBA00022989"/>
    </source>
</evidence>
<comment type="subcellular location">
    <subcellularLocation>
        <location evidence="1">Cell membrane</location>
        <topology evidence="1">Multi-pass membrane protein</topology>
    </subcellularLocation>
</comment>
<feature type="transmembrane region" description="Helical" evidence="6">
    <location>
        <begin position="397"/>
        <end position="417"/>
    </location>
</feature>
<evidence type="ECO:0000256" key="1">
    <source>
        <dbReference type="ARBA" id="ARBA00004651"/>
    </source>
</evidence>
<feature type="transmembrane region" description="Helical" evidence="6">
    <location>
        <begin position="356"/>
        <end position="377"/>
    </location>
</feature>
<evidence type="ECO:0000256" key="2">
    <source>
        <dbReference type="ARBA" id="ARBA00022475"/>
    </source>
</evidence>
<evidence type="ECO:0000313" key="9">
    <source>
        <dbReference type="EMBL" id="SPZ84013.1"/>
    </source>
</evidence>
<dbReference type="GO" id="GO:0022857">
    <property type="term" value="F:transmembrane transporter activity"/>
    <property type="evidence" value="ECO:0007669"/>
    <property type="project" value="TreeGrafter"/>
</dbReference>
<keyword evidence="9" id="KW-0378">Hydrolase</keyword>
<protein>
    <submittedName>
        <fullName evidence="9">Macrolide export ATP-binding/permease protein MacB</fullName>
        <ecNumber evidence="9">3.6.3.-</ecNumber>
    </submittedName>
</protein>
<dbReference type="InterPro" id="IPR050250">
    <property type="entry name" value="Macrolide_Exporter_MacB"/>
</dbReference>
<keyword evidence="3 6" id="KW-0812">Transmembrane</keyword>
<dbReference type="Proteomes" id="UP000251241">
    <property type="component" value="Unassembled WGS sequence"/>
</dbReference>
<evidence type="ECO:0000256" key="3">
    <source>
        <dbReference type="ARBA" id="ARBA00022692"/>
    </source>
</evidence>
<evidence type="ECO:0000256" key="5">
    <source>
        <dbReference type="ARBA" id="ARBA00023136"/>
    </source>
</evidence>
<dbReference type="Pfam" id="PF12704">
    <property type="entry name" value="MacB_PCD"/>
    <property type="match status" value="1"/>
</dbReference>
<dbReference type="EC" id="3.6.3.-" evidence="9"/>
<feature type="transmembrane region" description="Helical" evidence="6">
    <location>
        <begin position="300"/>
        <end position="322"/>
    </location>
</feature>
<dbReference type="GO" id="GO:0016787">
    <property type="term" value="F:hydrolase activity"/>
    <property type="evidence" value="ECO:0007669"/>
    <property type="project" value="UniProtKB-KW"/>
</dbReference>
<keyword evidence="4 6" id="KW-1133">Transmembrane helix</keyword>
<keyword evidence="2" id="KW-1003">Cell membrane</keyword>
<feature type="domain" description="ABC3 transporter permease C-terminal" evidence="7">
    <location>
        <begin position="306"/>
        <end position="422"/>
    </location>
</feature>
<evidence type="ECO:0000313" key="10">
    <source>
        <dbReference type="Proteomes" id="UP000251241"/>
    </source>
</evidence>
<dbReference type="InterPro" id="IPR003838">
    <property type="entry name" value="ABC3_permease_C"/>
</dbReference>